<evidence type="ECO:0000313" key="6">
    <source>
        <dbReference type="Proteomes" id="UP000006860"/>
    </source>
</evidence>
<dbReference type="HOGENOM" id="CLU_1034000_0_0_0"/>
<gene>
    <name evidence="5" type="ordered locus">Plabr_4179</name>
</gene>
<dbReference type="Proteomes" id="UP000006860">
    <property type="component" value="Chromosome"/>
</dbReference>
<evidence type="ECO:0000256" key="1">
    <source>
        <dbReference type="ARBA" id="ARBA00022603"/>
    </source>
</evidence>
<organism evidence="5 6">
    <name type="scientific">Rubinisphaera brasiliensis (strain ATCC 49424 / DSM 5305 / JCM 21570 / IAM 15109 / NBRC 103401 / IFAM 1448)</name>
    <name type="common">Planctomyces brasiliensis</name>
    <dbReference type="NCBI Taxonomy" id="756272"/>
    <lineage>
        <taxon>Bacteria</taxon>
        <taxon>Pseudomonadati</taxon>
        <taxon>Planctomycetota</taxon>
        <taxon>Planctomycetia</taxon>
        <taxon>Planctomycetales</taxon>
        <taxon>Planctomycetaceae</taxon>
        <taxon>Rubinisphaera</taxon>
    </lineage>
</organism>
<name>F0SI51_RUBBR</name>
<dbReference type="Gene3D" id="3.40.50.150">
    <property type="entry name" value="Vaccinia Virus protein VP39"/>
    <property type="match status" value="1"/>
</dbReference>
<reference evidence="6" key="1">
    <citation type="submission" date="2011-02" db="EMBL/GenBank/DDBJ databases">
        <title>The complete genome of Planctomyces brasiliensis DSM 5305.</title>
        <authorList>
            <person name="Lucas S."/>
            <person name="Copeland A."/>
            <person name="Lapidus A."/>
            <person name="Bruce D."/>
            <person name="Goodwin L."/>
            <person name="Pitluck S."/>
            <person name="Kyrpides N."/>
            <person name="Mavromatis K."/>
            <person name="Pagani I."/>
            <person name="Ivanova N."/>
            <person name="Ovchinnikova G."/>
            <person name="Lu M."/>
            <person name="Detter J.C."/>
            <person name="Han C."/>
            <person name="Land M."/>
            <person name="Hauser L."/>
            <person name="Markowitz V."/>
            <person name="Cheng J.-F."/>
            <person name="Hugenholtz P."/>
            <person name="Woyke T."/>
            <person name="Wu D."/>
            <person name="Tindall B."/>
            <person name="Pomrenke H.G."/>
            <person name="Brambilla E."/>
            <person name="Klenk H.-P."/>
            <person name="Eisen J.A."/>
        </authorList>
    </citation>
    <scope>NUCLEOTIDE SEQUENCE [LARGE SCALE GENOMIC DNA]</scope>
    <source>
        <strain evidence="6">ATCC 49424 / DSM 5305 / JCM 21570 / NBRC 103401 / IFAM 1448</strain>
    </source>
</reference>
<dbReference type="AlphaFoldDB" id="F0SI51"/>
<dbReference type="InterPro" id="IPR029063">
    <property type="entry name" value="SAM-dependent_MTases_sf"/>
</dbReference>
<dbReference type="PANTHER" id="PTHR43464">
    <property type="entry name" value="METHYLTRANSFERASE"/>
    <property type="match status" value="1"/>
</dbReference>
<proteinExistence type="predicted"/>
<evidence type="ECO:0000256" key="2">
    <source>
        <dbReference type="ARBA" id="ARBA00022679"/>
    </source>
</evidence>
<accession>F0SI51</accession>
<keyword evidence="2" id="KW-0808">Transferase</keyword>
<keyword evidence="1 5" id="KW-0489">Methyltransferase</keyword>
<dbReference type="eggNOG" id="COG2226">
    <property type="taxonomic scope" value="Bacteria"/>
</dbReference>
<evidence type="ECO:0000259" key="4">
    <source>
        <dbReference type="Pfam" id="PF08241"/>
    </source>
</evidence>
<dbReference type="Pfam" id="PF08241">
    <property type="entry name" value="Methyltransf_11"/>
    <property type="match status" value="1"/>
</dbReference>
<dbReference type="KEGG" id="pbs:Plabr_4179"/>
<sequence length="269" mass="30665">MQAVASNSPPADYYEVSDNNLLSQPVVRNVAQILAAAPQDILDIGCGTGAFGTLLTESQNYTGIDLKITPTPIPFKCQARLLEHDACNALPFAAESFDTIVSFWCMEHLPAPQNTLNECVRVLKPGGWLFFVFPNYDNPTRRCPSWWVSHSSDDSIATAFQRFALTDLSTQLVRRLTYLLRQSAKQVYLDIFQSRSLFEINPDPAHRRLNWSRDRDAIHIASARSVMRYLQGFGLTAVPAELREEIYKKARYWMFDRNPEQVLWMEKAQ</sequence>
<keyword evidence="6" id="KW-1185">Reference proteome</keyword>
<dbReference type="InterPro" id="IPR013216">
    <property type="entry name" value="Methyltransf_11"/>
</dbReference>
<dbReference type="EMBL" id="CP002546">
    <property type="protein sequence ID" value="ADY61753.1"/>
    <property type="molecule type" value="Genomic_DNA"/>
</dbReference>
<feature type="domain" description="Methyltransferase type 11" evidence="4">
    <location>
        <begin position="42"/>
        <end position="131"/>
    </location>
</feature>
<evidence type="ECO:0000256" key="3">
    <source>
        <dbReference type="ARBA" id="ARBA00022691"/>
    </source>
</evidence>
<dbReference type="GO" id="GO:0008757">
    <property type="term" value="F:S-adenosylmethionine-dependent methyltransferase activity"/>
    <property type="evidence" value="ECO:0007669"/>
    <property type="project" value="InterPro"/>
</dbReference>
<dbReference type="CDD" id="cd02440">
    <property type="entry name" value="AdoMet_MTases"/>
    <property type="match status" value="1"/>
</dbReference>
<dbReference type="SUPFAM" id="SSF53335">
    <property type="entry name" value="S-adenosyl-L-methionine-dependent methyltransferases"/>
    <property type="match status" value="1"/>
</dbReference>
<evidence type="ECO:0000313" key="5">
    <source>
        <dbReference type="EMBL" id="ADY61753.1"/>
    </source>
</evidence>
<dbReference type="PANTHER" id="PTHR43464:SF19">
    <property type="entry name" value="UBIQUINONE BIOSYNTHESIS O-METHYLTRANSFERASE, MITOCHONDRIAL"/>
    <property type="match status" value="1"/>
</dbReference>
<keyword evidence="3" id="KW-0949">S-adenosyl-L-methionine</keyword>
<dbReference type="GO" id="GO:0032259">
    <property type="term" value="P:methylation"/>
    <property type="evidence" value="ECO:0007669"/>
    <property type="project" value="UniProtKB-KW"/>
</dbReference>
<protein>
    <submittedName>
        <fullName evidence="5">Methyltransferase type 11</fullName>
    </submittedName>
</protein>
<dbReference type="STRING" id="756272.Plabr_4179"/>